<accession>A0A919IGY2</accession>
<dbReference type="Proteomes" id="UP000619479">
    <property type="component" value="Unassembled WGS sequence"/>
</dbReference>
<feature type="compositionally biased region" description="Polar residues" evidence="1">
    <location>
        <begin position="1"/>
        <end position="11"/>
    </location>
</feature>
<reference evidence="2" key="1">
    <citation type="submission" date="2021-01" db="EMBL/GenBank/DDBJ databases">
        <title>Whole genome shotgun sequence of Actinoplanes cyaneus NBRC 14990.</title>
        <authorList>
            <person name="Komaki H."/>
            <person name="Tamura T."/>
        </authorList>
    </citation>
    <scope>NUCLEOTIDE SEQUENCE</scope>
    <source>
        <strain evidence="2">NBRC 14990</strain>
    </source>
</reference>
<sequence>MTGGSPVTSAPATLGPTPRGPGVAPRFTSTPGPHPRSGRCPFPATPSGPSTPATAGKRNAAVAPASALSNTSCVFWDQSKINPKIRIKIRMS</sequence>
<protein>
    <submittedName>
        <fullName evidence="2">Uncharacterized protein</fullName>
    </submittedName>
</protein>
<organism evidence="2 3">
    <name type="scientific">Actinoplanes cyaneus</name>
    <dbReference type="NCBI Taxonomy" id="52696"/>
    <lineage>
        <taxon>Bacteria</taxon>
        <taxon>Bacillati</taxon>
        <taxon>Actinomycetota</taxon>
        <taxon>Actinomycetes</taxon>
        <taxon>Micromonosporales</taxon>
        <taxon>Micromonosporaceae</taxon>
        <taxon>Actinoplanes</taxon>
    </lineage>
</organism>
<proteinExistence type="predicted"/>
<dbReference type="AlphaFoldDB" id="A0A919IGY2"/>
<evidence type="ECO:0000313" key="3">
    <source>
        <dbReference type="Proteomes" id="UP000619479"/>
    </source>
</evidence>
<name>A0A919IGY2_9ACTN</name>
<comment type="caution">
    <text evidence="2">The sequence shown here is derived from an EMBL/GenBank/DDBJ whole genome shotgun (WGS) entry which is preliminary data.</text>
</comment>
<evidence type="ECO:0000256" key="1">
    <source>
        <dbReference type="SAM" id="MobiDB-lite"/>
    </source>
</evidence>
<dbReference type="EMBL" id="BOMH01000016">
    <property type="protein sequence ID" value="GID64181.1"/>
    <property type="molecule type" value="Genomic_DNA"/>
</dbReference>
<evidence type="ECO:0000313" key="2">
    <source>
        <dbReference type="EMBL" id="GID64181.1"/>
    </source>
</evidence>
<feature type="compositionally biased region" description="Low complexity" evidence="1">
    <location>
        <begin position="45"/>
        <end position="56"/>
    </location>
</feature>
<keyword evidence="3" id="KW-1185">Reference proteome</keyword>
<gene>
    <name evidence="2" type="ORF">Acy02nite_20620</name>
</gene>
<feature type="region of interest" description="Disordered" evidence="1">
    <location>
        <begin position="1"/>
        <end position="58"/>
    </location>
</feature>